<feature type="transmembrane region" description="Helical" evidence="15">
    <location>
        <begin position="487"/>
        <end position="507"/>
    </location>
</feature>
<dbReference type="SUPFAM" id="SSF140718">
    <property type="entry name" value="Mediator hinge subcomplex-like"/>
    <property type="match status" value="1"/>
</dbReference>
<dbReference type="AlphaFoldDB" id="A0A0E9N8A3"/>
<keyword evidence="9" id="KW-0010">Activator</keyword>
<feature type="transmembrane region" description="Helical" evidence="15">
    <location>
        <begin position="839"/>
        <end position="858"/>
    </location>
</feature>
<dbReference type="Gene3D" id="6.10.280.10">
    <property type="entry name" value="Mediator complex, subunit Med21"/>
    <property type="match status" value="1"/>
</dbReference>
<feature type="region of interest" description="Disordered" evidence="14">
    <location>
        <begin position="389"/>
        <end position="411"/>
    </location>
</feature>
<evidence type="ECO:0000313" key="19">
    <source>
        <dbReference type="Proteomes" id="UP000033140"/>
    </source>
</evidence>
<feature type="transmembrane region" description="Helical" evidence="15">
    <location>
        <begin position="542"/>
        <end position="564"/>
    </location>
</feature>
<feature type="coiled-coil region" evidence="13">
    <location>
        <begin position="122"/>
        <end position="149"/>
    </location>
</feature>
<organism evidence="18 19">
    <name type="scientific">Saitoella complicata (strain BCRC 22490 / CBS 7301 / JCM 7358 / NBRC 10748 / NRRL Y-17804)</name>
    <dbReference type="NCBI Taxonomy" id="698492"/>
    <lineage>
        <taxon>Eukaryota</taxon>
        <taxon>Fungi</taxon>
        <taxon>Dikarya</taxon>
        <taxon>Ascomycota</taxon>
        <taxon>Taphrinomycotina</taxon>
        <taxon>Taphrinomycotina incertae sedis</taxon>
        <taxon>Saitoella</taxon>
    </lineage>
</organism>
<feature type="transmembrane region" description="Helical" evidence="15">
    <location>
        <begin position="607"/>
        <end position="633"/>
    </location>
</feature>
<keyword evidence="19" id="KW-1185">Reference proteome</keyword>
<evidence type="ECO:0000256" key="13">
    <source>
        <dbReference type="SAM" id="Coils"/>
    </source>
</evidence>
<comment type="similarity">
    <text evidence="3">Belongs to the Mediator complex subunit 21 family.</text>
</comment>
<evidence type="ECO:0000256" key="4">
    <source>
        <dbReference type="ARBA" id="ARBA00019691"/>
    </source>
</evidence>
<feature type="transmembrane region" description="Helical" evidence="15">
    <location>
        <begin position="778"/>
        <end position="798"/>
    </location>
</feature>
<feature type="transmembrane region" description="Helical" evidence="15">
    <location>
        <begin position="576"/>
        <end position="600"/>
    </location>
</feature>
<feature type="domain" description="NFD4 C-terminal" evidence="17">
    <location>
        <begin position="690"/>
        <end position="904"/>
    </location>
</feature>
<evidence type="ECO:0000256" key="3">
    <source>
        <dbReference type="ARBA" id="ARBA00005770"/>
    </source>
</evidence>
<dbReference type="Gene3D" id="1.20.1250.20">
    <property type="entry name" value="MFS general substrate transporter like domains"/>
    <property type="match status" value="1"/>
</dbReference>
<feature type="domain" description="Nodulin-like" evidence="16">
    <location>
        <begin position="463"/>
        <end position="631"/>
    </location>
</feature>
<evidence type="ECO:0000256" key="7">
    <source>
        <dbReference type="ARBA" id="ARBA00023015"/>
    </source>
</evidence>
<evidence type="ECO:0000256" key="14">
    <source>
        <dbReference type="SAM" id="MobiDB-lite"/>
    </source>
</evidence>
<dbReference type="InterPro" id="IPR037212">
    <property type="entry name" value="Med7/Med21-like"/>
</dbReference>
<reference evidence="18 19" key="2">
    <citation type="journal article" date="2014" name="J. Gen. Appl. Microbiol.">
        <title>The early diverging ascomycetous budding yeast Saitoella complicata has three histone deacetylases belonging to the Clr6, Hos2, and Rpd3 lineages.</title>
        <authorList>
            <person name="Nishida H."/>
            <person name="Matsumoto T."/>
            <person name="Kondo S."/>
            <person name="Hamamoto M."/>
            <person name="Yoshikawa H."/>
        </authorList>
    </citation>
    <scope>NUCLEOTIDE SEQUENCE [LARGE SCALE GENOMIC DNA]</scope>
    <source>
        <strain evidence="18 19">NRRL Y-17804</strain>
    </source>
</reference>
<dbReference type="InterPro" id="IPR056555">
    <property type="entry name" value="NFD4_C"/>
</dbReference>
<evidence type="ECO:0000259" key="16">
    <source>
        <dbReference type="Pfam" id="PF06813"/>
    </source>
</evidence>
<dbReference type="InterPro" id="IPR021384">
    <property type="entry name" value="Mediator_Med21"/>
</dbReference>
<dbReference type="InterPro" id="IPR010658">
    <property type="entry name" value="Nodulin-like"/>
</dbReference>
<keyword evidence="8 15" id="KW-0472">Membrane</keyword>
<evidence type="ECO:0000313" key="18">
    <source>
        <dbReference type="EMBL" id="GAO45926.1"/>
    </source>
</evidence>
<feature type="region of interest" description="Disordered" evidence="14">
    <location>
        <begin position="646"/>
        <end position="682"/>
    </location>
</feature>
<keyword evidence="6 15" id="KW-1133">Transmembrane helix</keyword>
<reference evidence="18 19" key="1">
    <citation type="journal article" date="2011" name="J. Gen. Appl. Microbiol.">
        <title>Draft genome sequencing of the enigmatic yeast Saitoella complicata.</title>
        <authorList>
            <person name="Nishida H."/>
            <person name="Hamamoto M."/>
            <person name="Sugiyama J."/>
        </authorList>
    </citation>
    <scope>NUCLEOTIDE SEQUENCE [LARGE SCALE GENOMIC DNA]</scope>
    <source>
        <strain evidence="18 19">NRRL Y-17804</strain>
    </source>
</reference>
<dbReference type="STRING" id="698492.A0A0E9N8A3"/>
<keyword evidence="7" id="KW-0805">Transcription regulation</keyword>
<dbReference type="Pfam" id="PF23262">
    <property type="entry name" value="NFD4_C"/>
    <property type="match status" value="1"/>
</dbReference>
<evidence type="ECO:0000256" key="10">
    <source>
        <dbReference type="ARBA" id="ARBA00023163"/>
    </source>
</evidence>
<comment type="caution">
    <text evidence="18">The sequence shown here is derived from an EMBL/GenBank/DDBJ whole genome shotgun (WGS) entry which is preliminary data.</text>
</comment>
<feature type="transmembrane region" description="Helical" evidence="15">
    <location>
        <begin position="878"/>
        <end position="901"/>
    </location>
</feature>
<evidence type="ECO:0000256" key="8">
    <source>
        <dbReference type="ARBA" id="ARBA00023136"/>
    </source>
</evidence>
<feature type="transmembrane region" description="Helical" evidence="15">
    <location>
        <begin position="699"/>
        <end position="717"/>
    </location>
</feature>
<evidence type="ECO:0000256" key="11">
    <source>
        <dbReference type="ARBA" id="ARBA00023242"/>
    </source>
</evidence>
<dbReference type="InterPro" id="IPR036259">
    <property type="entry name" value="MFS_trans_sf"/>
</dbReference>
<evidence type="ECO:0000259" key="17">
    <source>
        <dbReference type="Pfam" id="PF23262"/>
    </source>
</evidence>
<dbReference type="PANTHER" id="PTHR21576:SF160">
    <property type="entry name" value="NODULIN-LIKE DOMAIN-CONTAINING PROTEIN"/>
    <property type="match status" value="1"/>
</dbReference>
<sequence length="907" mass="97873">MMQGTIRIYAPVYRRPTLRPIAINMTDRITQLQTAVNDAVNQYHSALNYLHTQHQPSSLSGEGLIAEHLGETPAAPAQEVEKIGDAKRELARDMIVKHKQIDALIDSLPGVGVTEGEQYARLRLLEGELQRIDQEYAQLLGDKDVLQNKLDDLIPKQRAPSNPCFPCAQPLLKLLLGAELGGVTTSLLAAVGGTGRETGVALAADHLVAVVLGSQSLKRGLNDTTTETEDKVKGRLLLDVVVGESAAILELLSGEDETLLVRGNSLLVLDLGLDVVDGVRGLDLEGDGLTREGLDEDLHLYRGRRVSSVTSRQRRERTTYLCCGGESKLSGRPSDRSACQFAARGGRATRGGEGFCASSPGSHFGWCLCLCLAVLPVPVIVHTTITSSIHPQHTQHNETTSIHPQHNETTSIHPQHIQHNETNGSTHDEGSRLPGCASRHARLGHKLRIQRRCFPWIPPLVNADQPFQAYAPQLADRLRLTATQSNIIGAFGNYGVYFGGPFVGMLVDARGPRLPLLLAAGVLFSGYYGLYRAYTYNYETSVTTLALCMLLTGVGSSAGSAAAINSVVKNFPTTRGTATSIAISLFGLSAFAFSAAAAFLGDTSAFLLLLSTATGVSCLIGAYFVVIVPPMAIDYLTVSESRPSLHDRRRPILRQEPGKHTRTYSGSLDEDPAENIEDAEDSKSQIDMGGVSLLKSTEFWLFFTVVCFLSGAGLMLINNVGHCVQSLWSVNHPNASPGHVRQMQASHVGTISIFNCLGRISAGVTSDVARRKWGLQRCWFLCIAAGLFVVAQFAASIITHAQNLYVVSSMTGFAYGMMFGTAPVLLAEWFGVARFSQNWGWLCVGPGIAGSIFNLLYGRTYDSHVSGDQECRLGLECYQAAFQVTGTACCAALALAIALGIRVRNRN</sequence>
<keyword evidence="13" id="KW-0175">Coiled coil</keyword>
<evidence type="ECO:0000256" key="5">
    <source>
        <dbReference type="ARBA" id="ARBA00022692"/>
    </source>
</evidence>
<feature type="compositionally biased region" description="Acidic residues" evidence="14">
    <location>
        <begin position="668"/>
        <end position="680"/>
    </location>
</feature>
<dbReference type="Pfam" id="PF11221">
    <property type="entry name" value="Med21"/>
    <property type="match status" value="1"/>
</dbReference>
<dbReference type="PANTHER" id="PTHR21576">
    <property type="entry name" value="UNCHARACTERIZED NODULIN-LIKE PROTEIN"/>
    <property type="match status" value="1"/>
</dbReference>
<evidence type="ECO:0000256" key="9">
    <source>
        <dbReference type="ARBA" id="ARBA00023159"/>
    </source>
</evidence>
<reference evidence="18 19" key="3">
    <citation type="journal article" date="2015" name="Genome Announc.">
        <title>Draft Genome Sequence of the Archiascomycetous Yeast Saitoella complicata.</title>
        <authorList>
            <person name="Yamauchi K."/>
            <person name="Kondo S."/>
            <person name="Hamamoto M."/>
            <person name="Takahashi Y."/>
            <person name="Ogura Y."/>
            <person name="Hayashi T."/>
            <person name="Nishida H."/>
        </authorList>
    </citation>
    <scope>NUCLEOTIDE SEQUENCE [LARGE SCALE GENOMIC DNA]</scope>
    <source>
        <strain evidence="18 19">NRRL Y-17804</strain>
    </source>
</reference>
<gene>
    <name evidence="18" type="ORF">G7K_0171-t2</name>
</gene>
<evidence type="ECO:0000256" key="15">
    <source>
        <dbReference type="SAM" id="Phobius"/>
    </source>
</evidence>
<dbReference type="GO" id="GO:0000329">
    <property type="term" value="C:fungal-type vacuole membrane"/>
    <property type="evidence" value="ECO:0007669"/>
    <property type="project" value="TreeGrafter"/>
</dbReference>
<keyword evidence="11" id="KW-0539">Nucleus</keyword>
<proteinExistence type="inferred from homology"/>
<keyword evidence="5 15" id="KW-0812">Transmembrane</keyword>
<protein>
    <recommendedName>
        <fullName evidence="4">Mediator of RNA polymerase II transcription subunit 21</fullName>
    </recommendedName>
    <alternativeName>
        <fullName evidence="12">Mediator complex subunit 21</fullName>
    </alternativeName>
</protein>
<dbReference type="GO" id="GO:0016592">
    <property type="term" value="C:mediator complex"/>
    <property type="evidence" value="ECO:0007669"/>
    <property type="project" value="InterPro"/>
</dbReference>
<feature type="transmembrane region" description="Helical" evidence="15">
    <location>
        <begin position="804"/>
        <end position="827"/>
    </location>
</feature>
<dbReference type="Pfam" id="PF06813">
    <property type="entry name" value="Nodulin-like"/>
    <property type="match status" value="1"/>
</dbReference>
<evidence type="ECO:0000256" key="2">
    <source>
        <dbReference type="ARBA" id="ARBA00004141"/>
    </source>
</evidence>
<dbReference type="Proteomes" id="UP000033140">
    <property type="component" value="Unassembled WGS sequence"/>
</dbReference>
<feature type="transmembrane region" description="Helical" evidence="15">
    <location>
        <begin position="513"/>
        <end position="530"/>
    </location>
</feature>
<accession>A0A0E9N8A3</accession>
<evidence type="ECO:0000256" key="12">
    <source>
        <dbReference type="ARBA" id="ARBA00031952"/>
    </source>
</evidence>
<dbReference type="SUPFAM" id="SSF103473">
    <property type="entry name" value="MFS general substrate transporter"/>
    <property type="match status" value="1"/>
</dbReference>
<comment type="subcellular location">
    <subcellularLocation>
        <location evidence="2">Membrane</location>
        <topology evidence="2">Multi-pass membrane protein</topology>
    </subcellularLocation>
    <subcellularLocation>
        <location evidence="1">Nucleus</location>
    </subcellularLocation>
</comment>
<name>A0A0E9N8A3_SAICN</name>
<evidence type="ECO:0000256" key="6">
    <source>
        <dbReference type="ARBA" id="ARBA00022989"/>
    </source>
</evidence>
<keyword evidence="10" id="KW-0804">Transcription</keyword>
<evidence type="ECO:0000256" key="1">
    <source>
        <dbReference type="ARBA" id="ARBA00004123"/>
    </source>
</evidence>
<dbReference type="EMBL" id="BACD03000001">
    <property type="protein sequence ID" value="GAO45926.1"/>
    <property type="molecule type" value="Genomic_DNA"/>
</dbReference>